<name>A0A7J6VSN6_THATH</name>
<protein>
    <submittedName>
        <fullName evidence="3">Nar1</fullName>
    </submittedName>
</protein>
<evidence type="ECO:0000313" key="3">
    <source>
        <dbReference type="EMBL" id="KAF5187578.1"/>
    </source>
</evidence>
<proteinExistence type="inferred from homology"/>
<reference evidence="3 4" key="1">
    <citation type="submission" date="2020-06" db="EMBL/GenBank/DDBJ databases">
        <title>Transcriptomic and genomic resources for Thalictrum thalictroides and T. hernandezii: Facilitating candidate gene discovery in an emerging model plant lineage.</title>
        <authorList>
            <person name="Arias T."/>
            <person name="Riano-Pachon D.M."/>
            <person name="Di Stilio V.S."/>
        </authorList>
    </citation>
    <scope>NUCLEOTIDE SEQUENCE [LARGE SCALE GENOMIC DNA]</scope>
    <source>
        <strain evidence="4">cv. WT478/WT964</strain>
        <tissue evidence="3">Leaves</tissue>
    </source>
</reference>
<sequence>MSKNQESLHFAPPINSESVKVPVEDCLHPKAFKTLSRYLEGSCLFKSLGVKAVYDTRCSRDLSLIESYNEFVARYKPHDLSNGGSSCPSWESGWIRDAENLKALKVLPYISSVKSPQQTIGSIINTLSAQSWVTGIGLFLNAYS</sequence>
<keyword evidence="4" id="KW-1185">Reference proteome</keyword>
<dbReference type="Gene3D" id="3.40.950.10">
    <property type="entry name" value="Fe-only Hydrogenase (Larger Subunit), Chain L, domain 3"/>
    <property type="match status" value="1"/>
</dbReference>
<evidence type="ECO:0000313" key="4">
    <source>
        <dbReference type="Proteomes" id="UP000554482"/>
    </source>
</evidence>
<dbReference type="InterPro" id="IPR004108">
    <property type="entry name" value="Fe_hydrogenase_lsu_C"/>
</dbReference>
<organism evidence="3 4">
    <name type="scientific">Thalictrum thalictroides</name>
    <name type="common">Rue-anemone</name>
    <name type="synonym">Anemone thalictroides</name>
    <dbReference type="NCBI Taxonomy" id="46969"/>
    <lineage>
        <taxon>Eukaryota</taxon>
        <taxon>Viridiplantae</taxon>
        <taxon>Streptophyta</taxon>
        <taxon>Embryophyta</taxon>
        <taxon>Tracheophyta</taxon>
        <taxon>Spermatophyta</taxon>
        <taxon>Magnoliopsida</taxon>
        <taxon>Ranunculales</taxon>
        <taxon>Ranunculaceae</taxon>
        <taxon>Thalictroideae</taxon>
        <taxon>Thalictrum</taxon>
    </lineage>
</organism>
<dbReference type="OrthoDB" id="10253113at2759"/>
<dbReference type="InterPro" id="IPR050340">
    <property type="entry name" value="Cytosolic_Fe-S_CAF"/>
</dbReference>
<gene>
    <name evidence="3" type="ORF">FRX31_022840</name>
</gene>
<dbReference type="EMBL" id="JABWDY010027836">
    <property type="protein sequence ID" value="KAF5187578.1"/>
    <property type="molecule type" value="Genomic_DNA"/>
</dbReference>
<dbReference type="SUPFAM" id="SSF53920">
    <property type="entry name" value="Fe-only hydrogenase"/>
    <property type="match status" value="1"/>
</dbReference>
<comment type="similarity">
    <text evidence="1">Belongs to the NARF family.</text>
</comment>
<evidence type="ECO:0000259" key="2">
    <source>
        <dbReference type="Pfam" id="PF02906"/>
    </source>
</evidence>
<dbReference type="Pfam" id="PF02906">
    <property type="entry name" value="Fe_hyd_lg_C"/>
    <property type="match status" value="1"/>
</dbReference>
<comment type="caution">
    <text evidence="3">The sequence shown here is derived from an EMBL/GenBank/DDBJ whole genome shotgun (WGS) entry which is preliminary data.</text>
</comment>
<dbReference type="AlphaFoldDB" id="A0A7J6VSN6"/>
<dbReference type="Gene3D" id="3.40.50.1780">
    <property type="match status" value="1"/>
</dbReference>
<dbReference type="PANTHER" id="PTHR11615">
    <property type="entry name" value="NITRATE, FORMATE, IRON DEHYDROGENASE"/>
    <property type="match status" value="1"/>
</dbReference>
<feature type="domain" description="Iron hydrogenase large subunit C-terminal" evidence="2">
    <location>
        <begin position="44"/>
        <end position="130"/>
    </location>
</feature>
<evidence type="ECO:0000256" key="1">
    <source>
        <dbReference type="ARBA" id="ARBA00006596"/>
    </source>
</evidence>
<dbReference type="Proteomes" id="UP000554482">
    <property type="component" value="Unassembled WGS sequence"/>
</dbReference>
<accession>A0A7J6VSN6</accession>
<dbReference type="InterPro" id="IPR009016">
    <property type="entry name" value="Fe_hydrogenase"/>
</dbReference>